<organism evidence="3 4">
    <name type="scientific">Didymella rabiei</name>
    <name type="common">Chickpea ascochyta blight fungus</name>
    <name type="synonym">Mycosphaerella rabiei</name>
    <dbReference type="NCBI Taxonomy" id="5454"/>
    <lineage>
        <taxon>Eukaryota</taxon>
        <taxon>Fungi</taxon>
        <taxon>Dikarya</taxon>
        <taxon>Ascomycota</taxon>
        <taxon>Pezizomycotina</taxon>
        <taxon>Dothideomycetes</taxon>
        <taxon>Pleosporomycetidae</taxon>
        <taxon>Pleosporales</taxon>
        <taxon>Pleosporineae</taxon>
        <taxon>Didymellaceae</taxon>
        <taxon>Ascochyta</taxon>
    </lineage>
</organism>
<dbReference type="InterPro" id="IPR007899">
    <property type="entry name" value="CHAD_dom"/>
</dbReference>
<dbReference type="SMART" id="SM00880">
    <property type="entry name" value="CHAD"/>
    <property type="match status" value="1"/>
</dbReference>
<dbReference type="InterPro" id="IPR038186">
    <property type="entry name" value="CHAD_dom_sf"/>
</dbReference>
<dbReference type="InterPro" id="IPR033469">
    <property type="entry name" value="CYTH-like_dom_sf"/>
</dbReference>
<dbReference type="EMBL" id="JYNV01000060">
    <property type="protein sequence ID" value="KZM27752.1"/>
    <property type="molecule type" value="Genomic_DNA"/>
</dbReference>
<accession>A0A163LFE8</accession>
<gene>
    <name evidence="3" type="ORF">ST47_g1234</name>
</gene>
<evidence type="ECO:0000313" key="4">
    <source>
        <dbReference type="Proteomes" id="UP000076837"/>
    </source>
</evidence>
<dbReference type="AlphaFoldDB" id="A0A163LFE8"/>
<dbReference type="Gene3D" id="2.40.320.10">
    <property type="entry name" value="Hypothetical Protein Pfu-838710-001"/>
    <property type="match status" value="1"/>
</dbReference>
<feature type="domain" description="CHAD" evidence="2">
    <location>
        <begin position="218"/>
        <end position="505"/>
    </location>
</feature>
<protein>
    <recommendedName>
        <fullName evidence="5">CHAD domain-containing protein</fullName>
    </recommendedName>
</protein>
<dbReference type="InterPro" id="IPR023577">
    <property type="entry name" value="CYTH_domain"/>
</dbReference>
<evidence type="ECO:0008006" key="5">
    <source>
        <dbReference type="Google" id="ProtNLM"/>
    </source>
</evidence>
<dbReference type="Proteomes" id="UP000076837">
    <property type="component" value="Unassembled WGS sequence"/>
</dbReference>
<evidence type="ECO:0000259" key="1">
    <source>
        <dbReference type="PROSITE" id="PS51707"/>
    </source>
</evidence>
<sequence>MSKTAVVPEAVREIERKYEAPAEQEVPALGGLPGVVGEPVHDSIQLSATYFDTADYRLLAEKITLRKREGGDDAGWHMKLPAGQDTRTEIQLPPDESTDVPSPLSSLIRAIIRGHDLVPVALIITDRERTRLNGENGVLLAEVVSDTVIACKADGSGESTWQEVEVEQGAGGQELADAIESVLLDAGLERSASPSKLKRALGTSVTPYAGHEVTSGKASNPRILLRNYLIEQLRALVAADLGTRRADDEAVHDFRVAARRIRSALQSYAGHSPKTDDLITDLRWIGGKFGDARDVEVQWERLVERLGEIDEMPEREAVRARIDEFFSARGETAQETALEALDSERYTTLLDRLDEYVGDLEFDTATHRVGKKASARELAHTLRHLAHKVGKRVDHVFDADSRTERDERMHRARKGAKRMKYAIEVMEPVSKSRAKRALKHFSHFQDVLGEHQDSVVAQHHLLAMAAEQEHTSLTSFGLGMAYRRELEIADGQSTLLRKTWKEAVKSASSLW</sequence>
<dbReference type="SMART" id="SM01118">
    <property type="entry name" value="CYTH"/>
    <property type="match status" value="1"/>
</dbReference>
<evidence type="ECO:0000313" key="3">
    <source>
        <dbReference type="EMBL" id="KZM27752.1"/>
    </source>
</evidence>
<comment type="caution">
    <text evidence="3">The sequence shown here is derived from an EMBL/GenBank/DDBJ whole genome shotgun (WGS) entry which is preliminary data.</text>
</comment>
<evidence type="ECO:0000259" key="2">
    <source>
        <dbReference type="PROSITE" id="PS51708"/>
    </source>
</evidence>
<dbReference type="Pfam" id="PF01928">
    <property type="entry name" value="CYTH"/>
    <property type="match status" value="1"/>
</dbReference>
<dbReference type="PANTHER" id="PTHR39339">
    <property type="entry name" value="SLR1444 PROTEIN"/>
    <property type="match status" value="1"/>
</dbReference>
<dbReference type="PANTHER" id="PTHR39339:SF1">
    <property type="entry name" value="CHAD DOMAIN-CONTAINING PROTEIN"/>
    <property type="match status" value="1"/>
</dbReference>
<proteinExistence type="predicted"/>
<dbReference type="SUPFAM" id="SSF55154">
    <property type="entry name" value="CYTH-like phosphatases"/>
    <property type="match status" value="1"/>
</dbReference>
<dbReference type="PROSITE" id="PS51708">
    <property type="entry name" value="CHAD"/>
    <property type="match status" value="1"/>
</dbReference>
<name>A0A163LFE8_DIDRA</name>
<dbReference type="PROSITE" id="PS51707">
    <property type="entry name" value="CYTH"/>
    <property type="match status" value="1"/>
</dbReference>
<dbReference type="Gene3D" id="1.40.20.10">
    <property type="entry name" value="CHAD domain"/>
    <property type="match status" value="1"/>
</dbReference>
<feature type="domain" description="CYTH" evidence="1">
    <location>
        <begin position="11"/>
        <end position="207"/>
    </location>
</feature>
<dbReference type="CDD" id="cd07374">
    <property type="entry name" value="CYTH-like_Pase"/>
    <property type="match status" value="1"/>
</dbReference>
<reference evidence="3 4" key="1">
    <citation type="journal article" date="2016" name="Sci. Rep.">
        <title>Draft genome sequencing and secretome analysis of fungal phytopathogen Ascochyta rabiei provides insight into the necrotrophic effector repertoire.</title>
        <authorList>
            <person name="Verma S."/>
            <person name="Gazara R.K."/>
            <person name="Nizam S."/>
            <person name="Parween S."/>
            <person name="Chattopadhyay D."/>
            <person name="Verma P.K."/>
        </authorList>
    </citation>
    <scope>NUCLEOTIDE SEQUENCE [LARGE SCALE GENOMIC DNA]</scope>
    <source>
        <strain evidence="3 4">ArDII</strain>
    </source>
</reference>
<keyword evidence="4" id="KW-1185">Reference proteome</keyword>
<dbReference type="Pfam" id="PF05235">
    <property type="entry name" value="CHAD"/>
    <property type="match status" value="1"/>
</dbReference>
<dbReference type="GO" id="GO:0016462">
    <property type="term" value="F:pyrophosphatase activity"/>
    <property type="evidence" value="ECO:0007669"/>
    <property type="project" value="UniProtKB-ARBA"/>
</dbReference>